<dbReference type="STRING" id="362413.RC62_617"/>
<dbReference type="InterPro" id="IPR054490">
    <property type="entry name" value="BT_1020-like_b-sandwich_1"/>
</dbReference>
<feature type="domain" description="BT-1020-like N-terminal beta-propeller" evidence="3">
    <location>
        <begin position="36"/>
        <end position="271"/>
    </location>
</feature>
<sequence length="628" mass="71421">MKQKIKTMITLQNIKTNIITTTAILLTCSAVNAQNDTVRYVGKTLSNVDYHHGQLSPAVGVHATQIMRASREHPEKADGFGWTYNHQPTMAYFNDTFYLQYLSDPAGEHIPPSQTLIMTSKDGVTWKMPKVIFPIYHIPDGWKKEGVEGVAKNLDAIMHQRMGFYTSKDKRLFALAYYGIAMDEKDDPNDGKGIGRVIREIKKDGSFGEIYFIRYNKTWDKSKSVFPFYTQAKDKGLKKACEEILSDPLVLQQWVEEADRDDELIPLKKPYKALSSYHLPNGDVVGLWKHALTSISKDGGKSWQYMPVRAPGFVNSNAKIWGQKTSDNRYATVYNPSEYRWPLAISTSDDGLNYKDLLLVHGEISPMRYGGNYKSAGPQYVRGISEGDGIPPDGKLWVSYSVNKEDIWVASIPVPVVSTVSEDVNDIFNNLPDEQELKLWNTYDLSWASTKIEKKNDGKKWLTLRDQDYFDYSRAERVVPFAEKMEVTFTVKPEQNNHGLLQVEFQNKQGLPAVRLTFDSDGQLKTKTGARSNTIAKYEAGKEYKVTLKLNVKTRSYTIKVNDEKESTRIFYAPVDGFERIMFRTGEQRYSPNPDTAPDTDDYDDLPQTGKLIPEAVFNIQSLITKKL</sequence>
<dbReference type="Proteomes" id="UP000050443">
    <property type="component" value="Unassembled WGS sequence"/>
</dbReference>
<protein>
    <submittedName>
        <fullName evidence="4">BNR 2 domain containing protein</fullName>
    </submittedName>
</protein>
<dbReference type="InterPro" id="IPR056425">
    <property type="entry name" value="Beta-prop_BT_1020"/>
</dbReference>
<evidence type="ECO:0000313" key="4">
    <source>
        <dbReference type="EMBL" id="KQB39933.1"/>
    </source>
</evidence>
<comment type="caution">
    <text evidence="4">The sequence shown here is derived from an EMBL/GenBank/DDBJ whole genome shotgun (WGS) entry which is preliminary data.</text>
</comment>
<evidence type="ECO:0000256" key="1">
    <source>
        <dbReference type="SAM" id="SignalP"/>
    </source>
</evidence>
<organism evidence="4 5">
    <name type="scientific">Flavobacterium aquidurense</name>
    <dbReference type="NCBI Taxonomy" id="362413"/>
    <lineage>
        <taxon>Bacteria</taxon>
        <taxon>Pseudomonadati</taxon>
        <taxon>Bacteroidota</taxon>
        <taxon>Flavobacteriia</taxon>
        <taxon>Flavobacteriales</taxon>
        <taxon>Flavobacteriaceae</taxon>
        <taxon>Flavobacterium</taxon>
    </lineage>
</organism>
<dbReference type="InterPro" id="IPR036278">
    <property type="entry name" value="Sialidase_sf"/>
</dbReference>
<feature type="signal peptide" evidence="1">
    <location>
        <begin position="1"/>
        <end position="33"/>
    </location>
</feature>
<reference evidence="4 5" key="1">
    <citation type="submission" date="2014-09" db="EMBL/GenBank/DDBJ databases">
        <title>Genome sequence of Flavobacterium aquidurense RC62.</title>
        <authorList>
            <person name="Kim J.F."/>
            <person name="Kwak M.-J."/>
        </authorList>
    </citation>
    <scope>NUCLEOTIDE SEQUENCE [LARGE SCALE GENOMIC DNA]</scope>
    <source>
        <strain evidence="4 5">RC62</strain>
    </source>
</reference>
<evidence type="ECO:0000313" key="5">
    <source>
        <dbReference type="Proteomes" id="UP000050443"/>
    </source>
</evidence>
<proteinExistence type="predicted"/>
<dbReference type="SUPFAM" id="SSF50939">
    <property type="entry name" value="Sialidases"/>
    <property type="match status" value="1"/>
</dbReference>
<gene>
    <name evidence="4" type="ORF">RC62_617</name>
</gene>
<evidence type="ECO:0000259" key="3">
    <source>
        <dbReference type="Pfam" id="PF24067"/>
    </source>
</evidence>
<dbReference type="PATRIC" id="fig|362413.3.peg.596"/>
<dbReference type="Pfam" id="PF22585">
    <property type="entry name" value="Sialidase-like_CBM"/>
    <property type="match status" value="1"/>
</dbReference>
<feature type="chain" id="PRO_5006185700" evidence="1">
    <location>
        <begin position="34"/>
        <end position="628"/>
    </location>
</feature>
<feature type="domain" description="BT-1020-like structural beta-sandwich" evidence="2">
    <location>
        <begin position="440"/>
        <end position="599"/>
    </location>
</feature>
<name>A0A0Q0W6B5_9FLAO</name>
<accession>A0A0Q0W6B5</accession>
<keyword evidence="1" id="KW-0732">Signal</keyword>
<dbReference type="EMBL" id="JRLF01000011">
    <property type="protein sequence ID" value="KQB39933.1"/>
    <property type="molecule type" value="Genomic_DNA"/>
</dbReference>
<dbReference type="AlphaFoldDB" id="A0A0Q0W6B5"/>
<dbReference type="Pfam" id="PF24067">
    <property type="entry name" value="Beta-prop_BT_1020"/>
    <property type="match status" value="1"/>
</dbReference>
<evidence type="ECO:0000259" key="2">
    <source>
        <dbReference type="Pfam" id="PF22585"/>
    </source>
</evidence>